<accession>A0A080MCJ2</accession>
<keyword evidence="1" id="KW-0812">Transmembrane</keyword>
<keyword evidence="1" id="KW-0472">Membrane</keyword>
<dbReference type="Proteomes" id="UP000021315">
    <property type="component" value="Unassembled WGS sequence"/>
</dbReference>
<evidence type="ECO:0000313" key="3">
    <source>
        <dbReference type="Proteomes" id="UP000021315"/>
    </source>
</evidence>
<protein>
    <recommendedName>
        <fullName evidence="4">Transmembrane protein</fullName>
    </recommendedName>
</protein>
<feature type="transmembrane region" description="Helical" evidence="1">
    <location>
        <begin position="46"/>
        <end position="65"/>
    </location>
</feature>
<evidence type="ECO:0000256" key="1">
    <source>
        <dbReference type="SAM" id="Phobius"/>
    </source>
</evidence>
<proteinExistence type="predicted"/>
<comment type="caution">
    <text evidence="2">The sequence shown here is derived from an EMBL/GenBank/DDBJ whole genome shotgun (WGS) entry which is preliminary data.</text>
</comment>
<reference evidence="2" key="1">
    <citation type="submission" date="2014-02" db="EMBL/GenBank/DDBJ databases">
        <title>Expanding our view of genomic diversity in Candidatus Accumulibacter clades.</title>
        <authorList>
            <person name="Skennerton C.T."/>
            <person name="Barr J.J."/>
            <person name="Slater F.R."/>
            <person name="Bond P.L."/>
            <person name="Tyson G.W."/>
        </authorList>
    </citation>
    <scope>NUCLEOTIDE SEQUENCE [LARGE SCALE GENOMIC DNA]</scope>
</reference>
<name>A0A080MCJ2_9PROT</name>
<feature type="transmembrane region" description="Helical" evidence="1">
    <location>
        <begin position="20"/>
        <end position="40"/>
    </location>
</feature>
<keyword evidence="1" id="KW-1133">Transmembrane helix</keyword>
<organism evidence="2 3">
    <name type="scientific">Candidatus Accumulibacter cognatus</name>
    <dbReference type="NCBI Taxonomy" id="2954383"/>
    <lineage>
        <taxon>Bacteria</taxon>
        <taxon>Pseudomonadati</taxon>
        <taxon>Pseudomonadota</taxon>
        <taxon>Betaproteobacteria</taxon>
        <taxon>Candidatus Accumulibacter</taxon>
    </lineage>
</organism>
<evidence type="ECO:0008006" key="4">
    <source>
        <dbReference type="Google" id="ProtNLM"/>
    </source>
</evidence>
<dbReference type="EMBL" id="JDST02000118">
    <property type="protein sequence ID" value="KFB74894.1"/>
    <property type="molecule type" value="Genomic_DNA"/>
</dbReference>
<sequence>MSYHIAHSKTSATYNERMHIVVIAWLYVTVLMALTETSIVAGVLTLVFYGLLPTILLLWLFGGSARRRALRMPKEETFANSCADQEKPRR</sequence>
<evidence type="ECO:0000313" key="2">
    <source>
        <dbReference type="EMBL" id="KFB74894.1"/>
    </source>
</evidence>
<dbReference type="AlphaFoldDB" id="A0A080MCJ2"/>
<keyword evidence="3" id="KW-1185">Reference proteome</keyword>
<gene>
    <name evidence="2" type="ORF">AW06_004106</name>
</gene>